<gene>
    <name evidence="3" type="ORF">J2X20_005721</name>
</gene>
<dbReference type="GO" id="GO:0016787">
    <property type="term" value="F:hydrolase activity"/>
    <property type="evidence" value="ECO:0007669"/>
    <property type="project" value="UniProtKB-KW"/>
</dbReference>
<evidence type="ECO:0000313" key="3">
    <source>
        <dbReference type="EMBL" id="MDR7273036.1"/>
    </source>
</evidence>
<keyword evidence="4" id="KW-1185">Reference proteome</keyword>
<evidence type="ECO:0000313" key="4">
    <source>
        <dbReference type="Proteomes" id="UP001180453"/>
    </source>
</evidence>
<proteinExistence type="predicted"/>
<keyword evidence="1" id="KW-0732">Signal</keyword>
<feature type="chain" id="PRO_5046235579" evidence="1">
    <location>
        <begin position="24"/>
        <end position="285"/>
    </location>
</feature>
<name>A0ABU1YXS2_ROSSA</name>
<feature type="domain" description="Endonuclease/exonuclease/phosphatase" evidence="2">
    <location>
        <begin position="30"/>
        <end position="275"/>
    </location>
</feature>
<dbReference type="GO" id="GO:0004519">
    <property type="term" value="F:endonuclease activity"/>
    <property type="evidence" value="ECO:0007669"/>
    <property type="project" value="UniProtKB-KW"/>
</dbReference>
<evidence type="ECO:0000259" key="2">
    <source>
        <dbReference type="Pfam" id="PF03372"/>
    </source>
</evidence>
<dbReference type="SUPFAM" id="SSF56219">
    <property type="entry name" value="DNase I-like"/>
    <property type="match status" value="1"/>
</dbReference>
<dbReference type="EMBL" id="JAVDXU010000007">
    <property type="protein sequence ID" value="MDR7273036.1"/>
    <property type="molecule type" value="Genomic_DNA"/>
</dbReference>
<sequence>MPKSWRVGLAAALLLLTTATARAGEALRVATFNLRLNLASDAPNDWPHRKALVKALIQYHDWDLFGTQEALPEQVADLEQLPGYRRVGVGRDDGAGRGEHAAVFIRTSRLELLRQGTFWLSETPERPSKGWDARCCNRIVTWAELRDRQAPQAGSFFLFNTHFDHEGVVARRESARLLLSRWKALAGDAPALVIGDFNAAPGSEPVQLLRAALRDARDSSRTPPYGPEGTFQGFRIDAPLAEQDRIDHIFHTPGIEVLKWAALTDSRQGRFPSDHLPVQAVVRLP</sequence>
<dbReference type="Proteomes" id="UP001180453">
    <property type="component" value="Unassembled WGS sequence"/>
</dbReference>
<dbReference type="InterPro" id="IPR005135">
    <property type="entry name" value="Endo/exonuclease/phosphatase"/>
</dbReference>
<dbReference type="Gene3D" id="3.60.10.10">
    <property type="entry name" value="Endonuclease/exonuclease/phosphatase"/>
    <property type="match status" value="1"/>
</dbReference>
<keyword evidence="3" id="KW-0540">Nuclease</keyword>
<keyword evidence="3" id="KW-0255">Endonuclease</keyword>
<dbReference type="Pfam" id="PF03372">
    <property type="entry name" value="Exo_endo_phos"/>
    <property type="match status" value="1"/>
</dbReference>
<keyword evidence="3" id="KW-0378">Hydrolase</keyword>
<reference evidence="3 4" key="1">
    <citation type="submission" date="2023-07" db="EMBL/GenBank/DDBJ databases">
        <title>Sorghum-associated microbial communities from plants grown in Nebraska, USA.</title>
        <authorList>
            <person name="Schachtman D."/>
        </authorList>
    </citation>
    <scope>NUCLEOTIDE SEQUENCE [LARGE SCALE GENOMIC DNA]</scope>
    <source>
        <strain evidence="3 4">BE314</strain>
    </source>
</reference>
<evidence type="ECO:0000256" key="1">
    <source>
        <dbReference type="SAM" id="SignalP"/>
    </source>
</evidence>
<feature type="signal peptide" evidence="1">
    <location>
        <begin position="1"/>
        <end position="23"/>
    </location>
</feature>
<comment type="caution">
    <text evidence="3">The sequence shown here is derived from an EMBL/GenBank/DDBJ whole genome shotgun (WGS) entry which is preliminary data.</text>
</comment>
<protein>
    <submittedName>
        <fullName evidence="3">Endonuclease/exonuclease/phosphatase family metal-dependent hydrolase</fullName>
    </submittedName>
</protein>
<dbReference type="RefSeq" id="WP_310272983.1">
    <property type="nucleotide sequence ID" value="NZ_JAVDXU010000007.1"/>
</dbReference>
<dbReference type="PANTHER" id="PTHR12121:SF36">
    <property type="entry name" value="ENDONUCLEASE_EXONUCLEASE_PHOSPHATASE DOMAIN-CONTAINING PROTEIN"/>
    <property type="match status" value="1"/>
</dbReference>
<organism evidence="3 4">
    <name type="scientific">Roseateles saccharophilus</name>
    <name type="common">Pseudomonas saccharophila</name>
    <dbReference type="NCBI Taxonomy" id="304"/>
    <lineage>
        <taxon>Bacteria</taxon>
        <taxon>Pseudomonadati</taxon>
        <taxon>Pseudomonadota</taxon>
        <taxon>Betaproteobacteria</taxon>
        <taxon>Burkholderiales</taxon>
        <taxon>Sphaerotilaceae</taxon>
        <taxon>Roseateles</taxon>
    </lineage>
</organism>
<dbReference type="PANTHER" id="PTHR12121">
    <property type="entry name" value="CARBON CATABOLITE REPRESSOR PROTEIN 4"/>
    <property type="match status" value="1"/>
</dbReference>
<dbReference type="InterPro" id="IPR050410">
    <property type="entry name" value="CCR4/nocturin_mRNA_transcr"/>
</dbReference>
<accession>A0ABU1YXS2</accession>
<dbReference type="CDD" id="cd09083">
    <property type="entry name" value="EEP-1"/>
    <property type="match status" value="1"/>
</dbReference>
<dbReference type="InterPro" id="IPR036691">
    <property type="entry name" value="Endo/exonu/phosph_ase_sf"/>
</dbReference>